<evidence type="ECO:0000256" key="3">
    <source>
        <dbReference type="ARBA" id="ARBA00022630"/>
    </source>
</evidence>
<protein>
    <submittedName>
        <fullName evidence="14">Dihydroorotate dehydrogenase electron transfer subunit</fullName>
    </submittedName>
</protein>
<keyword evidence="8 12" id="KW-0408">Iron</keyword>
<dbReference type="Gene3D" id="3.40.50.80">
    <property type="entry name" value="Nucleotide-binding domain of ferredoxin-NADP reductase (FNR) module"/>
    <property type="match status" value="1"/>
</dbReference>
<dbReference type="SUPFAM" id="SSF52343">
    <property type="entry name" value="Ferredoxin reductase-like, C-terminal NADP-linked domain"/>
    <property type="match status" value="1"/>
</dbReference>
<evidence type="ECO:0000256" key="11">
    <source>
        <dbReference type="PIRSR" id="PIRSR006816-1"/>
    </source>
</evidence>
<comment type="cofactor">
    <cofactor evidence="11">
        <name>FAD</name>
        <dbReference type="ChEBI" id="CHEBI:57692"/>
    </cofactor>
    <text evidence="11">Binds 1 FAD per subunit.</text>
</comment>
<organism evidence="14 15">
    <name type="scientific">Austwickia chelonae NBRC 105200</name>
    <dbReference type="NCBI Taxonomy" id="1184607"/>
    <lineage>
        <taxon>Bacteria</taxon>
        <taxon>Bacillati</taxon>
        <taxon>Actinomycetota</taxon>
        <taxon>Actinomycetes</taxon>
        <taxon>Micrococcales</taxon>
        <taxon>Dermatophilaceae</taxon>
        <taxon>Austwickia</taxon>
    </lineage>
</organism>
<gene>
    <name evidence="14" type="primary">pyrK</name>
    <name evidence="14" type="ORF">AUCHE_05_06000</name>
</gene>
<dbReference type="EMBL" id="BAGZ01000005">
    <property type="protein sequence ID" value="GAB77685.1"/>
    <property type="molecule type" value="Genomic_DNA"/>
</dbReference>
<feature type="binding site" evidence="12">
    <location>
        <position position="242"/>
    </location>
    <ligand>
        <name>[2Fe-2S] cluster</name>
        <dbReference type="ChEBI" id="CHEBI:190135"/>
    </ligand>
</feature>
<keyword evidence="9 12" id="KW-0411">Iron-sulfur</keyword>
<dbReference type="PROSITE" id="PS51384">
    <property type="entry name" value="FAD_FR"/>
    <property type="match status" value="1"/>
</dbReference>
<dbReference type="STRING" id="100225.SAMN05421595_1523"/>
<dbReference type="GO" id="GO:0006221">
    <property type="term" value="P:pyrimidine nucleotide biosynthetic process"/>
    <property type="evidence" value="ECO:0007669"/>
    <property type="project" value="InterPro"/>
</dbReference>
<dbReference type="Gene3D" id="2.10.240.10">
    <property type="entry name" value="Dihydroorotate dehydrogenase, electron transfer subunit"/>
    <property type="match status" value="1"/>
</dbReference>
<comment type="cofactor">
    <cofactor evidence="10">
        <name>[2Fe-2S] cluster</name>
        <dbReference type="ChEBI" id="CHEBI:190135"/>
    </cofactor>
</comment>
<evidence type="ECO:0000256" key="2">
    <source>
        <dbReference type="ARBA" id="ARBA00022448"/>
    </source>
</evidence>
<sequence>MSEHSTAGVSPAQVTATLVDAAWTGAYRRMVFEADRIADIAEPGHFVTVTVGGELSGALLRRAFSLSRVVPSGGGRRGLVELVVAPHGRGSRWLTALGIGGQVDMVGPSGRPFPLPEVPVSCVLVGGGYGSAPLFWLARSLRSRGCEVAMVLGAADEERLYGVGSAAECADPVLVTTDDGSAGVRGWVSDVLPGLIDDVGATVVYACGPMPMLQAVTRIADAHGATAQVTVEESMACGIGVCMTCVMPVRDTDGRTRMVRSCTEGPTFRGDLVRWESFEDGRCRVPSDAVGAPGTGGH</sequence>
<evidence type="ECO:0000259" key="13">
    <source>
        <dbReference type="PROSITE" id="PS51384"/>
    </source>
</evidence>
<accession>K6VQP0</accession>
<evidence type="ECO:0000256" key="8">
    <source>
        <dbReference type="ARBA" id="ARBA00023004"/>
    </source>
</evidence>
<evidence type="ECO:0000256" key="6">
    <source>
        <dbReference type="ARBA" id="ARBA00022827"/>
    </source>
</evidence>
<dbReference type="GO" id="GO:0046872">
    <property type="term" value="F:metal ion binding"/>
    <property type="evidence" value="ECO:0007669"/>
    <property type="project" value="UniProtKB-KW"/>
</dbReference>
<evidence type="ECO:0000256" key="4">
    <source>
        <dbReference type="ARBA" id="ARBA00022714"/>
    </source>
</evidence>
<evidence type="ECO:0000256" key="1">
    <source>
        <dbReference type="ARBA" id="ARBA00006422"/>
    </source>
</evidence>
<comment type="similarity">
    <text evidence="1">Belongs to the PyrK family.</text>
</comment>
<feature type="binding site" evidence="11">
    <location>
        <begin position="62"/>
        <end position="65"/>
    </location>
    <ligand>
        <name>FAD</name>
        <dbReference type="ChEBI" id="CHEBI:57692"/>
    </ligand>
</feature>
<dbReference type="Gene3D" id="2.40.30.10">
    <property type="entry name" value="Translation factors"/>
    <property type="match status" value="1"/>
</dbReference>
<evidence type="ECO:0000313" key="14">
    <source>
        <dbReference type="EMBL" id="GAB77685.1"/>
    </source>
</evidence>
<dbReference type="Pfam" id="PF10418">
    <property type="entry name" value="DHODB_Fe-S_bind"/>
    <property type="match status" value="1"/>
</dbReference>
<reference evidence="14 15" key="1">
    <citation type="submission" date="2012-08" db="EMBL/GenBank/DDBJ databases">
        <title>Whole genome shotgun sequence of Austwickia chelonae NBRC 105200.</title>
        <authorList>
            <person name="Yoshida I."/>
            <person name="Hosoyama A."/>
            <person name="Tsuchikane K."/>
            <person name="Katsumata H."/>
            <person name="Ando Y."/>
            <person name="Ohji S."/>
            <person name="Hamada M."/>
            <person name="Tamura T."/>
            <person name="Yamazoe A."/>
            <person name="Yamazaki S."/>
            <person name="Fujita N."/>
        </authorList>
    </citation>
    <scope>NUCLEOTIDE SEQUENCE [LARGE SCALE GENOMIC DNA]</scope>
    <source>
        <strain evidence="14 15">NBRC 105200</strain>
    </source>
</reference>
<dbReference type="InterPro" id="IPR012165">
    <property type="entry name" value="Cyt_c3_hydrogenase_gsu"/>
</dbReference>
<evidence type="ECO:0000256" key="5">
    <source>
        <dbReference type="ARBA" id="ARBA00022723"/>
    </source>
</evidence>
<dbReference type="PANTHER" id="PTHR43513">
    <property type="entry name" value="DIHYDROOROTATE DEHYDROGENASE B (NAD(+)), ELECTRON TRANSFER SUBUNIT"/>
    <property type="match status" value="1"/>
</dbReference>
<dbReference type="InterPro" id="IPR017938">
    <property type="entry name" value="Riboflavin_synthase-like_b-brl"/>
</dbReference>
<dbReference type="GO" id="GO:0051537">
    <property type="term" value="F:2 iron, 2 sulfur cluster binding"/>
    <property type="evidence" value="ECO:0007669"/>
    <property type="project" value="UniProtKB-KW"/>
</dbReference>
<dbReference type="CDD" id="cd06218">
    <property type="entry name" value="DHOD_e_trans"/>
    <property type="match status" value="1"/>
</dbReference>
<comment type="caution">
    <text evidence="14">The sequence shown here is derived from an EMBL/GenBank/DDBJ whole genome shotgun (WGS) entry which is preliminary data.</text>
</comment>
<keyword evidence="6 11" id="KW-0274">FAD</keyword>
<dbReference type="InterPro" id="IPR050353">
    <property type="entry name" value="PyrK_electron_transfer"/>
</dbReference>
<evidence type="ECO:0000256" key="12">
    <source>
        <dbReference type="PIRSR" id="PIRSR006816-2"/>
    </source>
</evidence>
<dbReference type="AlphaFoldDB" id="K6VQP0"/>
<keyword evidence="15" id="KW-1185">Reference proteome</keyword>
<feature type="binding site" evidence="12">
    <location>
        <position position="245"/>
    </location>
    <ligand>
        <name>[2Fe-2S] cluster</name>
        <dbReference type="ChEBI" id="CHEBI:190135"/>
    </ligand>
</feature>
<feature type="binding site" evidence="12">
    <location>
        <position position="262"/>
    </location>
    <ligand>
        <name>[2Fe-2S] cluster</name>
        <dbReference type="ChEBI" id="CHEBI:190135"/>
    </ligand>
</feature>
<dbReference type="Proteomes" id="UP000008495">
    <property type="component" value="Unassembled WGS sequence"/>
</dbReference>
<keyword evidence="5 12" id="KW-0479">Metal-binding</keyword>
<dbReference type="PIRSF" id="PIRSF006816">
    <property type="entry name" value="Cyc3_hyd_g"/>
    <property type="match status" value="1"/>
</dbReference>
<dbReference type="GO" id="GO:0050660">
    <property type="term" value="F:flavin adenine dinucleotide binding"/>
    <property type="evidence" value="ECO:0007669"/>
    <property type="project" value="InterPro"/>
</dbReference>
<dbReference type="InterPro" id="IPR039261">
    <property type="entry name" value="FNR_nucleotide-bd"/>
</dbReference>
<keyword evidence="7" id="KW-0249">Electron transport</keyword>
<dbReference type="eggNOG" id="COG0543">
    <property type="taxonomic scope" value="Bacteria"/>
</dbReference>
<dbReference type="GO" id="GO:0016491">
    <property type="term" value="F:oxidoreductase activity"/>
    <property type="evidence" value="ECO:0007669"/>
    <property type="project" value="InterPro"/>
</dbReference>
<dbReference type="InterPro" id="IPR017927">
    <property type="entry name" value="FAD-bd_FR_type"/>
</dbReference>
<evidence type="ECO:0000313" key="15">
    <source>
        <dbReference type="Proteomes" id="UP000008495"/>
    </source>
</evidence>
<name>K6VQP0_9MICO</name>
<evidence type="ECO:0000256" key="7">
    <source>
        <dbReference type="ARBA" id="ARBA00022982"/>
    </source>
</evidence>
<feature type="domain" description="FAD-binding FR-type" evidence="13">
    <location>
        <begin position="7"/>
        <end position="115"/>
    </location>
</feature>
<dbReference type="RefSeq" id="WP_006502437.1">
    <property type="nucleotide sequence ID" value="NZ_BAGZ01000005.1"/>
</dbReference>
<keyword evidence="3 11" id="KW-0285">Flavoprotein</keyword>
<keyword evidence="2" id="KW-0813">Transport</keyword>
<comment type="cofactor">
    <cofactor evidence="12">
        <name>[2Fe-2S] cluster</name>
        <dbReference type="ChEBI" id="CHEBI:190135"/>
    </cofactor>
    <text evidence="12">Binds 1 [2Fe-2S] cluster per subunit.</text>
</comment>
<feature type="binding site" evidence="12">
    <location>
        <position position="237"/>
    </location>
    <ligand>
        <name>[2Fe-2S] cluster</name>
        <dbReference type="ChEBI" id="CHEBI:190135"/>
    </ligand>
</feature>
<dbReference type="InterPro" id="IPR037117">
    <property type="entry name" value="Dihydroorotate_DH_ele_sf"/>
</dbReference>
<keyword evidence="4 12" id="KW-0001">2Fe-2S</keyword>
<evidence type="ECO:0000256" key="9">
    <source>
        <dbReference type="ARBA" id="ARBA00023014"/>
    </source>
</evidence>
<proteinExistence type="inferred from homology"/>
<dbReference type="InterPro" id="IPR019480">
    <property type="entry name" value="Dihydroorotate_DH_Fe-S-bd"/>
</dbReference>
<evidence type="ECO:0000256" key="10">
    <source>
        <dbReference type="ARBA" id="ARBA00034078"/>
    </source>
</evidence>
<dbReference type="PANTHER" id="PTHR43513:SF3">
    <property type="entry name" value="DIHYDROOROTATE DEHYDROGENASE B (NAD(+)), ELECTRON TRANSFER SUBUNIT-RELATED"/>
    <property type="match status" value="1"/>
</dbReference>
<dbReference type="SUPFAM" id="SSF63380">
    <property type="entry name" value="Riboflavin synthase domain-like"/>
    <property type="match status" value="1"/>
</dbReference>